<gene>
    <name evidence="5" type="ORF">A4X03_0g3065</name>
    <name evidence="4" type="ORF">JKIAZH3_G479</name>
</gene>
<dbReference type="GO" id="GO:0005681">
    <property type="term" value="C:spliceosomal complex"/>
    <property type="evidence" value="ECO:0007669"/>
    <property type="project" value="TreeGrafter"/>
</dbReference>
<dbReference type="SMART" id="SM00311">
    <property type="entry name" value="PWI"/>
    <property type="match status" value="1"/>
</dbReference>
<feature type="compositionally biased region" description="Basic and acidic residues" evidence="2">
    <location>
        <begin position="307"/>
        <end position="321"/>
    </location>
</feature>
<dbReference type="InterPro" id="IPR002483">
    <property type="entry name" value="PWI_dom"/>
</dbReference>
<dbReference type="Proteomes" id="UP000836402">
    <property type="component" value="Unassembled WGS sequence"/>
</dbReference>
<proteinExistence type="predicted"/>
<dbReference type="InterPro" id="IPR036483">
    <property type="entry name" value="PWI_dom_sf"/>
</dbReference>
<keyword evidence="7" id="KW-1185">Reference proteome</keyword>
<feature type="compositionally biased region" description="Basic and acidic residues" evidence="2">
    <location>
        <begin position="408"/>
        <end position="435"/>
    </location>
</feature>
<comment type="caution">
    <text evidence="5">The sequence shown here is derived from an EMBL/GenBank/DDBJ whole genome shotgun (WGS) entry which is preliminary data.</text>
</comment>
<feature type="compositionally biased region" description="Basic and acidic residues" evidence="2">
    <location>
        <begin position="161"/>
        <end position="192"/>
    </location>
</feature>
<evidence type="ECO:0000256" key="1">
    <source>
        <dbReference type="ARBA" id="ARBA00022664"/>
    </source>
</evidence>
<evidence type="ECO:0000313" key="5">
    <source>
        <dbReference type="EMBL" id="KAE8261661.1"/>
    </source>
</evidence>
<dbReference type="Pfam" id="PF01480">
    <property type="entry name" value="PWI"/>
    <property type="match status" value="1"/>
</dbReference>
<dbReference type="GO" id="GO:0048024">
    <property type="term" value="P:regulation of mRNA splicing, via spliceosome"/>
    <property type="evidence" value="ECO:0007669"/>
    <property type="project" value="TreeGrafter"/>
</dbReference>
<dbReference type="PANTHER" id="PTHR23148">
    <property type="entry name" value="SERINE/ARGININE REGULATED NUCLEAR MATRIX PROTEIN"/>
    <property type="match status" value="1"/>
</dbReference>
<dbReference type="PANTHER" id="PTHR23148:SF0">
    <property type="entry name" value="SERINE_ARGININE REPETITIVE MATRIX PROTEIN 1"/>
    <property type="match status" value="1"/>
</dbReference>
<dbReference type="Proteomes" id="UP000077671">
    <property type="component" value="Unassembled WGS sequence"/>
</dbReference>
<reference evidence="4" key="3">
    <citation type="submission" date="2020-10" db="EMBL/GenBank/DDBJ databases">
        <authorList>
            <person name="Sedaghatjoo S."/>
        </authorList>
    </citation>
    <scope>NUCLEOTIDE SEQUENCE</scope>
    <source>
        <strain evidence="4">AZH3</strain>
    </source>
</reference>
<dbReference type="EMBL" id="CAJHJG010001026">
    <property type="protein sequence ID" value="CAD6908282.1"/>
    <property type="molecule type" value="Genomic_DNA"/>
</dbReference>
<accession>A0A177V4R3</accession>
<sequence>MSRRKVKAGALASDSRWTDKESKSLNQLHFPDHFKQPVDLRKVQMQVIRPWITARVTELLGIEDEVVCEYATSLLEDEANTTPDPRKLQIALTGFLDAHAAVLVSELWTLLLSAQQSIAGIPQEFVERKKKELEAQRAAGGSGSGSGGGAEGRGGSGPAIHPDRVSRRTEGSSYPERRERAPFNTDRRERDQGYNNNNNNNNRGGGGGGHPYSSYQGRRDDGEYGQRRYEGRRGDEERYRAPEHAGSSRGAGVERNGGPGRGRGRGRGRSRTRSISRSPSPPRRTRASHEQQHQRARSRSYSPSPSRADHRDRDRDSDRDRRSRRYRSRTPSPNAYRGAKERTRGGGTEREDARGSRRSPDSSSRTPPYRRRPPASGSASGSGSASPPPRRRRRSVSYSPSRSHTPKPPKEESAPGNVKEENPEEREGKLREQLMKAKQARAA</sequence>
<evidence type="ECO:0000256" key="2">
    <source>
        <dbReference type="SAM" id="MobiDB-lite"/>
    </source>
</evidence>
<evidence type="ECO:0000313" key="6">
    <source>
        <dbReference type="Proteomes" id="UP000077671"/>
    </source>
</evidence>
<evidence type="ECO:0000259" key="3">
    <source>
        <dbReference type="PROSITE" id="PS51025"/>
    </source>
</evidence>
<dbReference type="PROSITE" id="PS51025">
    <property type="entry name" value="PWI"/>
    <property type="match status" value="1"/>
</dbReference>
<reference evidence="5" key="2">
    <citation type="journal article" date="2019" name="IMA Fungus">
        <title>Genome sequencing and comparison of five Tilletia species to identify candidate genes for the detection of regulated species infecting wheat.</title>
        <authorList>
            <person name="Nguyen H.D.T."/>
            <person name="Sultana T."/>
            <person name="Kesanakurti P."/>
            <person name="Hambleton S."/>
        </authorList>
    </citation>
    <scope>NUCLEOTIDE SEQUENCE</scope>
    <source>
        <strain evidence="5">DAOMC 238032</strain>
    </source>
</reference>
<evidence type="ECO:0000313" key="4">
    <source>
        <dbReference type="EMBL" id="CAD6908282.1"/>
    </source>
</evidence>
<dbReference type="SUPFAM" id="SSF101233">
    <property type="entry name" value="PWI domain"/>
    <property type="match status" value="1"/>
</dbReference>
<feature type="compositionally biased region" description="Basic and acidic residues" evidence="2">
    <location>
        <begin position="217"/>
        <end position="243"/>
    </location>
</feature>
<keyword evidence="1" id="KW-0507">mRNA processing</keyword>
<feature type="region of interest" description="Disordered" evidence="2">
    <location>
        <begin position="132"/>
        <end position="443"/>
    </location>
</feature>
<protein>
    <recommendedName>
        <fullName evidence="3">PWI domain-containing protein</fullName>
    </recommendedName>
</protein>
<feature type="compositionally biased region" description="Basic residues" evidence="2">
    <location>
        <begin position="262"/>
        <end position="274"/>
    </location>
</feature>
<dbReference type="InterPro" id="IPR052225">
    <property type="entry name" value="Ser/Arg_repetitive_matrix"/>
</dbReference>
<organism evidence="5 6">
    <name type="scientific">Tilletia caries</name>
    <name type="common">wheat bunt fungus</name>
    <dbReference type="NCBI Taxonomy" id="13290"/>
    <lineage>
        <taxon>Eukaryota</taxon>
        <taxon>Fungi</taxon>
        <taxon>Dikarya</taxon>
        <taxon>Basidiomycota</taxon>
        <taxon>Ustilaginomycotina</taxon>
        <taxon>Exobasidiomycetes</taxon>
        <taxon>Tilletiales</taxon>
        <taxon>Tilletiaceae</taxon>
        <taxon>Tilletia</taxon>
    </lineage>
</organism>
<evidence type="ECO:0000313" key="7">
    <source>
        <dbReference type="Proteomes" id="UP000836402"/>
    </source>
</evidence>
<feature type="compositionally biased region" description="Basic and acidic residues" evidence="2">
    <location>
        <begin position="338"/>
        <end position="360"/>
    </location>
</feature>
<feature type="compositionally biased region" description="Gly residues" evidence="2">
    <location>
        <begin position="140"/>
        <end position="157"/>
    </location>
</feature>
<dbReference type="EMBL" id="LWDD02000335">
    <property type="protein sequence ID" value="KAE8261661.1"/>
    <property type="molecule type" value="Genomic_DNA"/>
</dbReference>
<dbReference type="GO" id="GO:0006397">
    <property type="term" value="P:mRNA processing"/>
    <property type="evidence" value="ECO:0007669"/>
    <property type="project" value="UniProtKB-KW"/>
</dbReference>
<dbReference type="Gene3D" id="1.20.1390.10">
    <property type="entry name" value="PWI domain"/>
    <property type="match status" value="1"/>
</dbReference>
<reference evidence="5" key="1">
    <citation type="submission" date="2016-04" db="EMBL/GenBank/DDBJ databases">
        <authorList>
            <person name="Nguyen H.D."/>
            <person name="Kesanakurti P."/>
            <person name="Cullis J."/>
            <person name="Levesque C.A."/>
            <person name="Hambleton S."/>
        </authorList>
    </citation>
    <scope>NUCLEOTIDE SEQUENCE</scope>
    <source>
        <strain evidence="5">DAOMC 238032</strain>
    </source>
</reference>
<feature type="compositionally biased region" description="Low complexity" evidence="2">
    <location>
        <begin position="193"/>
        <end position="202"/>
    </location>
</feature>
<dbReference type="AlphaFoldDB" id="A0A177V4R3"/>
<feature type="compositionally biased region" description="Low complexity" evidence="2">
    <location>
        <begin position="374"/>
        <end position="385"/>
    </location>
</feature>
<dbReference type="GO" id="GO:0003723">
    <property type="term" value="F:RNA binding"/>
    <property type="evidence" value="ECO:0007669"/>
    <property type="project" value="TreeGrafter"/>
</dbReference>
<name>A0A177V4R3_9BASI</name>
<feature type="domain" description="PWI" evidence="3">
    <location>
        <begin position="27"/>
        <end position="128"/>
    </location>
</feature>